<feature type="domain" description="Phosphoribosylformylglycinamidine synthase linker" evidence="15">
    <location>
        <begin position="274"/>
        <end position="323"/>
    </location>
</feature>
<dbReference type="Pfam" id="PF18072">
    <property type="entry name" value="FGAR-AT_linker"/>
    <property type="match status" value="1"/>
</dbReference>
<evidence type="ECO:0000259" key="17">
    <source>
        <dbReference type="Pfam" id="PF22689"/>
    </source>
</evidence>
<dbReference type="GO" id="GO:0046872">
    <property type="term" value="F:metal ion binding"/>
    <property type="evidence" value="ECO:0007669"/>
    <property type="project" value="UniProtKB-KW"/>
</dbReference>
<evidence type="ECO:0000256" key="8">
    <source>
        <dbReference type="ARBA" id="ARBA00022840"/>
    </source>
</evidence>
<dbReference type="NCBIfam" id="TIGR01735">
    <property type="entry name" value="FGAM_synt"/>
    <property type="match status" value="1"/>
</dbReference>
<dbReference type="NCBIfam" id="NF003672">
    <property type="entry name" value="PRK05297.1"/>
    <property type="match status" value="1"/>
</dbReference>
<gene>
    <name evidence="18" type="ORF">Taro_040225</name>
</gene>
<dbReference type="FunFam" id="3.90.650.10:FF:000017">
    <property type="entry name" value="Probable phosphoribosylformylglycinamidine synthase, chloroplastic/mitochondrial"/>
    <property type="match status" value="1"/>
</dbReference>
<evidence type="ECO:0000256" key="2">
    <source>
        <dbReference type="ARBA" id="ARBA00008608"/>
    </source>
</evidence>
<dbReference type="InterPro" id="IPR010918">
    <property type="entry name" value="PurM-like_C_dom"/>
</dbReference>
<comment type="caution">
    <text evidence="18">The sequence shown here is derived from an EMBL/GenBank/DDBJ whole genome shotgun (WGS) entry which is preliminary data.</text>
</comment>
<evidence type="ECO:0000256" key="12">
    <source>
        <dbReference type="ARBA" id="ARBA00032632"/>
    </source>
</evidence>
<dbReference type="InterPro" id="IPR029062">
    <property type="entry name" value="Class_I_gatase-like"/>
</dbReference>
<dbReference type="InterPro" id="IPR055181">
    <property type="entry name" value="FGAR-AT_PurM_N-like"/>
</dbReference>
<keyword evidence="8" id="KW-0067">ATP-binding</keyword>
<protein>
    <recommendedName>
        <fullName evidence="3">phosphoribosylformylglycinamidine synthase</fullName>
        <ecNumber evidence="3">6.3.5.3</ecNumber>
    </recommendedName>
    <alternativeName>
        <fullName evidence="12">Formylglycinamide ribonucleotide amidotransferase</fullName>
    </alternativeName>
    <alternativeName>
        <fullName evidence="11">Formylglycinamide ribotide amidotransferase</fullName>
    </alternativeName>
</protein>
<evidence type="ECO:0000256" key="4">
    <source>
        <dbReference type="ARBA" id="ARBA00022598"/>
    </source>
</evidence>
<dbReference type="FunFam" id="3.90.650.10:FF:000006">
    <property type="entry name" value="Phosphoribosylformylglycinamidine synthase, putative"/>
    <property type="match status" value="1"/>
</dbReference>
<dbReference type="SMART" id="SM01211">
    <property type="entry name" value="GATase_5"/>
    <property type="match status" value="1"/>
</dbReference>
<evidence type="ECO:0000256" key="3">
    <source>
        <dbReference type="ARBA" id="ARBA00012747"/>
    </source>
</evidence>
<evidence type="ECO:0000313" key="18">
    <source>
        <dbReference type="EMBL" id="MQM07390.1"/>
    </source>
</evidence>
<keyword evidence="4" id="KW-0436">Ligase</keyword>
<dbReference type="UniPathway" id="UPA00074">
    <property type="reaction ID" value="UER00128"/>
</dbReference>
<dbReference type="PANTHER" id="PTHR10099:SF1">
    <property type="entry name" value="PHOSPHORIBOSYLFORMYLGLYCINAMIDINE SYNTHASE"/>
    <property type="match status" value="1"/>
</dbReference>
<keyword evidence="19" id="KW-1185">Reference proteome</keyword>
<evidence type="ECO:0000313" key="19">
    <source>
        <dbReference type="Proteomes" id="UP000652761"/>
    </source>
</evidence>
<dbReference type="InterPro" id="IPR040707">
    <property type="entry name" value="FGAR-AT_N"/>
</dbReference>
<evidence type="ECO:0000256" key="9">
    <source>
        <dbReference type="ARBA" id="ARBA00022842"/>
    </source>
</evidence>
<dbReference type="CDD" id="cd02204">
    <property type="entry name" value="PurL_repeat2"/>
    <property type="match status" value="1"/>
</dbReference>
<dbReference type="InterPro" id="IPR036604">
    <property type="entry name" value="PurS-like_sf"/>
</dbReference>
<evidence type="ECO:0000256" key="11">
    <source>
        <dbReference type="ARBA" id="ARBA00029823"/>
    </source>
</evidence>
<evidence type="ECO:0000256" key="1">
    <source>
        <dbReference type="ARBA" id="ARBA00004920"/>
    </source>
</evidence>
<feature type="domain" description="PurM-like C-terminal" evidence="14">
    <location>
        <begin position="536"/>
        <end position="691"/>
    </location>
</feature>
<dbReference type="Pfam" id="PF02769">
    <property type="entry name" value="AIRS_C"/>
    <property type="match status" value="2"/>
</dbReference>
<dbReference type="EC" id="6.3.5.3" evidence="3"/>
<dbReference type="SUPFAM" id="SSF56042">
    <property type="entry name" value="PurM C-terminal domain-like"/>
    <property type="match status" value="2"/>
</dbReference>
<keyword evidence="6" id="KW-0547">Nucleotide-binding</keyword>
<dbReference type="Gene3D" id="1.10.8.750">
    <property type="entry name" value="Phosphoribosylformylglycinamidine synthase, linker domain"/>
    <property type="match status" value="1"/>
</dbReference>
<dbReference type="FunFam" id="3.40.50.880:FF:000014">
    <property type="entry name" value="Phosphoribosylformylglycinamidine synthase, putative"/>
    <property type="match status" value="1"/>
</dbReference>
<dbReference type="InterPro" id="IPR041609">
    <property type="entry name" value="PurL_linker"/>
</dbReference>
<evidence type="ECO:0000256" key="10">
    <source>
        <dbReference type="ARBA" id="ARBA00022962"/>
    </source>
</evidence>
<dbReference type="GO" id="GO:0005524">
    <property type="term" value="F:ATP binding"/>
    <property type="evidence" value="ECO:0007669"/>
    <property type="project" value="UniProtKB-KW"/>
</dbReference>
<evidence type="ECO:0000259" key="16">
    <source>
        <dbReference type="Pfam" id="PF18076"/>
    </source>
</evidence>
<evidence type="ECO:0000256" key="5">
    <source>
        <dbReference type="ARBA" id="ARBA00022723"/>
    </source>
</evidence>
<dbReference type="SUPFAM" id="SSF82697">
    <property type="entry name" value="PurS-like"/>
    <property type="match status" value="1"/>
</dbReference>
<evidence type="ECO:0000256" key="6">
    <source>
        <dbReference type="ARBA" id="ARBA00022741"/>
    </source>
</evidence>
<dbReference type="CDD" id="cd02203">
    <property type="entry name" value="PurL_repeat1"/>
    <property type="match status" value="1"/>
</dbReference>
<keyword evidence="5" id="KW-0479">Metal-binding</keyword>
<name>A0A843WXW3_COLES</name>
<sequence length="1414" mass="154753">MATFGEVAATELLHFQRSQRQTFLLQKCSRQRRHHRSRFTFVPQCHLPGRANGLIVSKTQRNPIHKPQAVVSRGIQHSVGEEASESERSEIIHFYRHPLIPENATAELLRQAQAKISQQIIGLQTEQCFNIGLNGALSSEKLTILKWLLQETYEPDNLQIESFLDKETSNPSCVLIEVGPRLSFTTAWSANAVSICQACTLPEVTRLERSRRYLLHLRPGSGRLRESQINEFAAMVHDRMTECIYSSRLTSFQSELIPEAVSLVPIIERGREALEEINEKMGLAFDEQDLQYYTRLFRDDIKRNPTNVELFDIAQSNSEHSRHWFFNGKLVIDGEPMKNTLMQIVKGTLKANPNNSVIGFKDNSSAIKGFPVNFLHPVSPGSTCPLFPFKRNLDVLFTAETHNFPCAVAPFPGAETGAGGRIRDTHATGKGSFVVASTAGYCVGNLQIEGSYAPWEDSSFVYPSHLASPLQILVDSSDGASDYGNKFGEPLIQGYTRTFGMRLSNGERREWLKPIMFSGGIGQIDHVHISKGEPEIGMLVVKIGGPAYRIGMGGGAASSMVSGQNDAELDFNAVQRGDAEMAQKLYRVVRACAEMGENSPIISIHDQGAGGNCNVVKEIIYPKGAEIDIRSVVVGDHTMSVLEIWGAEYQEQDALLVKPDSESSLRSICERERVSMAVIGTINGKGRIVLVDSWALEQCRCNGLPPPPPIVDLELEKVLGDMPQKSFQFERVDKVQEPLDIAPGTTVLDALKRILRLPSVCSKRFLTTKVDRCVTGLVAQQQTVGALQLPLSDVAVIAQTYMDLTGGACAIGEQPIKGLLSPKAMARLAVGEALTNLVWAKVTSLGDVKASGNWMYAAKLDGEGADMYDAATALSEAMIELGIAIDGGKDSLSMAAHAAGEIVKAPGNLVISVYVTCPDITLTVTPDLKLGNDGVLLHICLAKGKRRLGGSALAQVFDQVGDECPDIDDISYVKKTFEAIQDLLTDRLISAGHDISDGGFLVCILEMAFAGNCGVHLELSSRGNSLLEVLFAEELGVIIEVSKGNLDVVKERLQSAGISGEVIGKVTASPKIEVAVDGAIQLQEEMPLLRDMWEETSFHLEGLQRLASCVRLEKEGLKSRRTPSWSLSFVPGFTDGKFMVASSKPKVAIIREEGSNGDREMAASFYAAGFEPWDIAMSDLLSGNISLEEFRGIAFVGGFSYADVLDSAKGWSASIRFNQPLLQQFQEFYNRPDTFSLGVCNGCQLMALLGWVPGADTGGALGIGGDVSQPRFIHNESGRFECRFTSVSIGDSPSIMFKGMQGSTLGVWSAHGEGRAYFPDAGVLDQVLKSNLAPLRYCDDDGRNTEVYPFNPNGSPLGIAALCSPDGRHLAMMPHPERCFMMWQFPWYPKDWKVDKKGPSPWLRMFQNAREWCS</sequence>
<dbReference type="PROSITE" id="PS51273">
    <property type="entry name" value="GATASE_TYPE_1"/>
    <property type="match status" value="1"/>
</dbReference>
<reference evidence="18" key="1">
    <citation type="submission" date="2017-07" db="EMBL/GenBank/DDBJ databases">
        <title>Taro Niue Genome Assembly and Annotation.</title>
        <authorList>
            <person name="Atibalentja N."/>
            <person name="Keating K."/>
            <person name="Fields C.J."/>
        </authorList>
    </citation>
    <scope>NUCLEOTIDE SEQUENCE</scope>
    <source>
        <strain evidence="18">Niue_2</strain>
        <tissue evidence="18">Leaf</tissue>
    </source>
</reference>
<dbReference type="EMBL" id="NMUH01003861">
    <property type="protein sequence ID" value="MQM07390.1"/>
    <property type="molecule type" value="Genomic_DNA"/>
</dbReference>
<dbReference type="SUPFAM" id="SSF109736">
    <property type="entry name" value="FGAM synthase PurL, linker domain"/>
    <property type="match status" value="1"/>
</dbReference>
<dbReference type="Gene3D" id="3.90.650.10">
    <property type="entry name" value="PurM-like C-terminal domain"/>
    <property type="match status" value="2"/>
</dbReference>
<dbReference type="SUPFAM" id="SSF55326">
    <property type="entry name" value="PurM N-terminal domain-like"/>
    <property type="match status" value="2"/>
</dbReference>
<dbReference type="SUPFAM" id="SSF52317">
    <property type="entry name" value="Class I glutamine amidotransferase-like"/>
    <property type="match status" value="1"/>
</dbReference>
<dbReference type="GO" id="GO:0006189">
    <property type="term" value="P:'de novo' IMP biosynthetic process"/>
    <property type="evidence" value="ECO:0007669"/>
    <property type="project" value="UniProtKB-UniPathway"/>
</dbReference>
<dbReference type="Proteomes" id="UP000652761">
    <property type="component" value="Unassembled WGS sequence"/>
</dbReference>
<dbReference type="InterPro" id="IPR010073">
    <property type="entry name" value="PurL_large"/>
</dbReference>
<evidence type="ECO:0000256" key="7">
    <source>
        <dbReference type="ARBA" id="ARBA00022755"/>
    </source>
</evidence>
<keyword evidence="9" id="KW-0460">Magnesium</keyword>
<dbReference type="Gene3D" id="3.40.50.880">
    <property type="match status" value="1"/>
</dbReference>
<dbReference type="InterPro" id="IPR036921">
    <property type="entry name" value="PurM-like_N_sf"/>
</dbReference>
<comment type="catalytic activity">
    <reaction evidence="13">
        <text>N(2)-formyl-N(1)-(5-phospho-beta-D-ribosyl)glycinamide + L-glutamine + ATP + H2O = 2-formamido-N(1)-(5-O-phospho-beta-D-ribosyl)acetamidine + L-glutamate + ADP + phosphate + H(+)</text>
        <dbReference type="Rhea" id="RHEA:17129"/>
        <dbReference type="ChEBI" id="CHEBI:15377"/>
        <dbReference type="ChEBI" id="CHEBI:15378"/>
        <dbReference type="ChEBI" id="CHEBI:29985"/>
        <dbReference type="ChEBI" id="CHEBI:30616"/>
        <dbReference type="ChEBI" id="CHEBI:43474"/>
        <dbReference type="ChEBI" id="CHEBI:58359"/>
        <dbReference type="ChEBI" id="CHEBI:147286"/>
        <dbReference type="ChEBI" id="CHEBI:147287"/>
        <dbReference type="ChEBI" id="CHEBI:456216"/>
        <dbReference type="EC" id="6.3.5.3"/>
    </reaction>
</comment>
<dbReference type="GO" id="GO:0004642">
    <property type="term" value="F:phosphoribosylformylglycinamidine synthase activity"/>
    <property type="evidence" value="ECO:0007669"/>
    <property type="project" value="UniProtKB-EC"/>
</dbReference>
<dbReference type="HAMAP" id="MF_00419">
    <property type="entry name" value="PurL_1"/>
    <property type="match status" value="1"/>
</dbReference>
<dbReference type="Pfam" id="PF18076">
    <property type="entry name" value="FGAR-AT_N"/>
    <property type="match status" value="1"/>
</dbReference>
<dbReference type="FunFam" id="3.30.1330.10:FF:000007">
    <property type="entry name" value="Phosphoribosylformylglycinamidine synthase, putative"/>
    <property type="match status" value="1"/>
</dbReference>
<dbReference type="FunFam" id="3.30.1330.10:FF:000009">
    <property type="entry name" value="Probable phosphoribosylformylglycinamidine synthase"/>
    <property type="match status" value="1"/>
</dbReference>
<evidence type="ECO:0000259" key="15">
    <source>
        <dbReference type="Pfam" id="PF18072"/>
    </source>
</evidence>
<dbReference type="Pfam" id="PF22689">
    <property type="entry name" value="FGAR-AT_PurM_N-like"/>
    <property type="match status" value="1"/>
</dbReference>
<dbReference type="GO" id="GO:0005737">
    <property type="term" value="C:cytoplasm"/>
    <property type="evidence" value="ECO:0007669"/>
    <property type="project" value="TreeGrafter"/>
</dbReference>
<dbReference type="FunFam" id="1.10.8.750:FF:000001">
    <property type="entry name" value="Putative phosphoribosylformylglycinamidine synthase"/>
    <property type="match status" value="1"/>
</dbReference>
<proteinExistence type="inferred from homology"/>
<accession>A0A843WXW3</accession>
<evidence type="ECO:0000259" key="14">
    <source>
        <dbReference type="Pfam" id="PF02769"/>
    </source>
</evidence>
<dbReference type="OrthoDB" id="6666987at2759"/>
<comment type="similarity">
    <text evidence="2">In the N-terminal section; belongs to the FGAMS family.</text>
</comment>
<feature type="domain" description="FGAR-AT PurM N-terminal-like" evidence="17">
    <location>
        <begin position="762"/>
        <end position="914"/>
    </location>
</feature>
<dbReference type="InterPro" id="IPR036676">
    <property type="entry name" value="PurM-like_C_sf"/>
</dbReference>
<dbReference type="Pfam" id="PF13507">
    <property type="entry name" value="GATase_5"/>
    <property type="match status" value="1"/>
</dbReference>
<dbReference type="Gene3D" id="3.30.1330.10">
    <property type="entry name" value="PurM-like, N-terminal domain"/>
    <property type="match status" value="2"/>
</dbReference>
<feature type="domain" description="PurM-like C-terminal" evidence="14">
    <location>
        <begin position="946"/>
        <end position="1076"/>
    </location>
</feature>
<dbReference type="CDD" id="cd01740">
    <property type="entry name" value="GATase1_FGAR_AT"/>
    <property type="match status" value="1"/>
</dbReference>
<comment type="pathway">
    <text evidence="1">Purine metabolism; IMP biosynthesis via de novo pathway; 5-amino-1-(5-phospho-D-ribosyl)imidazole from N(2)-formyl-N(1)-(5-phospho-D-ribosyl)glycinamide: step 1/2.</text>
</comment>
<evidence type="ECO:0000256" key="13">
    <source>
        <dbReference type="ARBA" id="ARBA00052585"/>
    </source>
</evidence>
<feature type="domain" description="Phosphoribosylformylglycinamidine synthase N-terminal" evidence="16">
    <location>
        <begin position="128"/>
        <end position="247"/>
    </location>
</feature>
<keyword evidence="7" id="KW-0658">Purine biosynthesis</keyword>
<keyword evidence="10" id="KW-0315">Glutamine amidotransferase</keyword>
<organism evidence="18 19">
    <name type="scientific">Colocasia esculenta</name>
    <name type="common">Wild taro</name>
    <name type="synonym">Arum esculentum</name>
    <dbReference type="NCBI Taxonomy" id="4460"/>
    <lineage>
        <taxon>Eukaryota</taxon>
        <taxon>Viridiplantae</taxon>
        <taxon>Streptophyta</taxon>
        <taxon>Embryophyta</taxon>
        <taxon>Tracheophyta</taxon>
        <taxon>Spermatophyta</taxon>
        <taxon>Magnoliopsida</taxon>
        <taxon>Liliopsida</taxon>
        <taxon>Araceae</taxon>
        <taxon>Aroideae</taxon>
        <taxon>Colocasieae</taxon>
        <taxon>Colocasia</taxon>
    </lineage>
</organism>
<dbReference type="PANTHER" id="PTHR10099">
    <property type="entry name" value="PHOSPHORIBOSYLFORMYLGLYCINAMIDINE SYNTHASE"/>
    <property type="match status" value="1"/>
</dbReference>